<dbReference type="InterPro" id="IPR011006">
    <property type="entry name" value="CheY-like_superfamily"/>
</dbReference>
<gene>
    <name evidence="10" type="primary">cheB_1</name>
    <name evidence="4" type="synonym">cheB</name>
    <name evidence="9" type="ORF">BJL90_16450</name>
    <name evidence="10" type="ORF">CLFO_22400</name>
</gene>
<dbReference type="SUPFAM" id="SSF52738">
    <property type="entry name" value="Methylesterase CheB, C-terminal domain"/>
    <property type="match status" value="1"/>
</dbReference>
<evidence type="ECO:0000256" key="2">
    <source>
        <dbReference type="ARBA" id="ARBA00024867"/>
    </source>
</evidence>
<dbReference type="GO" id="GO:0008984">
    <property type="term" value="F:protein-glutamate methylesterase activity"/>
    <property type="evidence" value="ECO:0007669"/>
    <property type="project" value="UniProtKB-UniRule"/>
</dbReference>
<keyword evidence="4" id="KW-0963">Cytoplasm</keyword>
<comment type="catalytic activity">
    <reaction evidence="3 4">
        <text>[protein]-L-glutamate 5-O-methyl ester + H2O = L-glutamyl-[protein] + methanol + H(+)</text>
        <dbReference type="Rhea" id="RHEA:23236"/>
        <dbReference type="Rhea" id="RHEA-COMP:10208"/>
        <dbReference type="Rhea" id="RHEA-COMP:10311"/>
        <dbReference type="ChEBI" id="CHEBI:15377"/>
        <dbReference type="ChEBI" id="CHEBI:15378"/>
        <dbReference type="ChEBI" id="CHEBI:17790"/>
        <dbReference type="ChEBI" id="CHEBI:29973"/>
        <dbReference type="ChEBI" id="CHEBI:82795"/>
        <dbReference type="EC" id="3.1.1.61"/>
    </reaction>
</comment>
<evidence type="ECO:0000256" key="6">
    <source>
        <dbReference type="PROSITE-ProRule" id="PRU00169"/>
    </source>
</evidence>
<dbReference type="AlphaFoldDB" id="A0AAC9WHM5"/>
<dbReference type="PROSITE" id="PS50110">
    <property type="entry name" value="RESPONSE_REGULATORY"/>
    <property type="match status" value="1"/>
</dbReference>
<dbReference type="HAMAP" id="MF_00099">
    <property type="entry name" value="CheB_chemtxs"/>
    <property type="match status" value="1"/>
</dbReference>
<dbReference type="InterPro" id="IPR035909">
    <property type="entry name" value="CheB_C"/>
</dbReference>
<dbReference type="EC" id="3.1.1.61" evidence="4"/>
<dbReference type="NCBIfam" id="NF001965">
    <property type="entry name" value="PRK00742.1"/>
    <property type="match status" value="1"/>
</dbReference>
<comment type="function">
    <text evidence="4">Involved in chemotaxis. Part of a chemotaxis signal transduction system that modulates chemotaxis in response to various stimuli. Catalyzes the demethylation of specific methylglutamate residues introduced into the chemoreceptors (methyl-accepting chemotaxis proteins or MCP) by CheR. Also mediates the irreversible deamidation of specific glutamine residues to glutamic acid.</text>
</comment>
<feature type="active site" evidence="4 5">
    <location>
        <position position="303"/>
    </location>
</feature>
<comment type="function">
    <text evidence="2">May play the central regulatory role in sporulation. It may be an element of the effector pathway responsible for the activation of sporulation genes in response to nutritional stress. Spo0A may act in concert with spo0H (a sigma factor) to control the expression of some genes that are critical to the sporulation process.</text>
</comment>
<dbReference type="Proteomes" id="UP000192478">
    <property type="component" value="Chromosome"/>
</dbReference>
<dbReference type="EMBL" id="CP020559">
    <property type="protein sequence ID" value="ARE87840.1"/>
    <property type="molecule type" value="Genomic_DNA"/>
</dbReference>
<dbReference type="InterPro" id="IPR000673">
    <property type="entry name" value="Sig_transdc_resp-reg_Me-estase"/>
</dbReference>
<comment type="domain">
    <text evidence="4">Contains a C-terminal catalytic domain, and an N-terminal region which modulates catalytic activity.</text>
</comment>
<evidence type="ECO:0000259" key="8">
    <source>
        <dbReference type="PROSITE" id="PS50122"/>
    </source>
</evidence>
<dbReference type="Pfam" id="PF01339">
    <property type="entry name" value="CheB_methylest"/>
    <property type="match status" value="1"/>
</dbReference>
<proteinExistence type="inferred from homology"/>
<dbReference type="GO" id="GO:0050568">
    <property type="term" value="F:protein-glutamine glutaminase activity"/>
    <property type="evidence" value="ECO:0007669"/>
    <property type="project" value="UniProtKB-UniRule"/>
</dbReference>
<dbReference type="Pfam" id="PF00072">
    <property type="entry name" value="Response_reg"/>
    <property type="match status" value="1"/>
</dbReference>
<evidence type="ECO:0000313" key="10">
    <source>
        <dbReference type="EMBL" id="ARE87840.1"/>
    </source>
</evidence>
<dbReference type="Gene3D" id="3.40.50.2300">
    <property type="match status" value="1"/>
</dbReference>
<dbReference type="CDD" id="cd16432">
    <property type="entry name" value="CheB_Rec"/>
    <property type="match status" value="1"/>
</dbReference>
<feature type="domain" description="CheB-type methylesterase" evidence="8">
    <location>
        <begin position="165"/>
        <end position="362"/>
    </location>
</feature>
<evidence type="ECO:0000256" key="1">
    <source>
        <dbReference type="ARBA" id="ARBA00022801"/>
    </source>
</evidence>
<comment type="subcellular location">
    <subcellularLocation>
        <location evidence="4">Cytoplasm</location>
    </subcellularLocation>
</comment>
<comment type="PTM">
    <text evidence="4">Phosphorylated by CheA. Phosphorylation of the N-terminal regulatory domain activates the methylesterase activity.</text>
</comment>
<dbReference type="PANTHER" id="PTHR42872">
    <property type="entry name" value="PROTEIN-GLUTAMATE METHYLESTERASE/PROTEIN-GLUTAMINE GLUTAMINASE"/>
    <property type="match status" value="1"/>
</dbReference>
<dbReference type="PROSITE" id="PS50122">
    <property type="entry name" value="CHEB"/>
    <property type="match status" value="1"/>
</dbReference>
<dbReference type="RefSeq" id="WP_070970478.1">
    <property type="nucleotide sequence ID" value="NZ_CP017603.1"/>
</dbReference>
<feature type="domain" description="Response regulatory" evidence="7">
    <location>
        <begin position="9"/>
        <end position="126"/>
    </location>
</feature>
<dbReference type="Gene3D" id="3.40.50.180">
    <property type="entry name" value="Methylesterase CheB, C-terminal domain"/>
    <property type="match status" value="1"/>
</dbReference>
<evidence type="ECO:0000313" key="11">
    <source>
        <dbReference type="Proteomes" id="UP000177894"/>
    </source>
</evidence>
<dbReference type="KEGG" id="cfm:BJL90_16450"/>
<dbReference type="InterPro" id="IPR008248">
    <property type="entry name" value="CheB-like"/>
</dbReference>
<dbReference type="NCBIfam" id="NF009206">
    <property type="entry name" value="PRK12555.1"/>
    <property type="match status" value="1"/>
</dbReference>
<evidence type="ECO:0000313" key="9">
    <source>
        <dbReference type="EMBL" id="AOY77297.1"/>
    </source>
</evidence>
<reference evidence="10 12" key="2">
    <citation type="submission" date="2017-03" db="EMBL/GenBank/DDBJ databases">
        <title>Complete sequence of Clostridium formicaceticum DSM 92.</title>
        <authorList>
            <person name="Poehlein A."/>
            <person name="Karl M."/>
            <person name="Bengelsdorf F.R."/>
            <person name="Duerre P."/>
            <person name="Daniel R."/>
        </authorList>
    </citation>
    <scope>NUCLEOTIDE SEQUENCE [LARGE SCALE GENOMIC DNA]</scope>
    <source>
        <strain evidence="10 12">DSM 92</strain>
    </source>
</reference>
<evidence type="ECO:0000256" key="5">
    <source>
        <dbReference type="PROSITE-ProRule" id="PRU00050"/>
    </source>
</evidence>
<dbReference type="SUPFAM" id="SSF52172">
    <property type="entry name" value="CheY-like"/>
    <property type="match status" value="1"/>
</dbReference>
<dbReference type="PANTHER" id="PTHR42872:SF3">
    <property type="entry name" value="PROTEIN-GLUTAMATE METHYLESTERASE_PROTEIN-GLUTAMINE GLUTAMINASE 1"/>
    <property type="match status" value="1"/>
</dbReference>
<feature type="active site" evidence="4 5">
    <location>
        <position position="204"/>
    </location>
</feature>
<evidence type="ECO:0000313" key="12">
    <source>
        <dbReference type="Proteomes" id="UP000192478"/>
    </source>
</evidence>
<evidence type="ECO:0000259" key="7">
    <source>
        <dbReference type="PROSITE" id="PS50110"/>
    </source>
</evidence>
<organism evidence="10 12">
    <name type="scientific">Clostridium formicaceticum</name>
    <dbReference type="NCBI Taxonomy" id="1497"/>
    <lineage>
        <taxon>Bacteria</taxon>
        <taxon>Bacillati</taxon>
        <taxon>Bacillota</taxon>
        <taxon>Clostridia</taxon>
        <taxon>Eubacteriales</taxon>
        <taxon>Clostridiaceae</taxon>
        <taxon>Clostridium</taxon>
    </lineage>
</organism>
<keyword evidence="11" id="KW-1185">Reference proteome</keyword>
<dbReference type="EC" id="3.5.1.44" evidence="4"/>
<accession>A0AAC9WHM5</accession>
<dbReference type="GO" id="GO:0006935">
    <property type="term" value="P:chemotaxis"/>
    <property type="evidence" value="ECO:0007669"/>
    <property type="project" value="UniProtKB-UniRule"/>
</dbReference>
<name>A0AAC9WHM5_9CLOT</name>
<keyword evidence="1 4" id="KW-0378">Hydrolase</keyword>
<dbReference type="Proteomes" id="UP000177894">
    <property type="component" value="Chromosome"/>
</dbReference>
<dbReference type="SMART" id="SM00448">
    <property type="entry name" value="REC"/>
    <property type="match status" value="1"/>
</dbReference>
<dbReference type="GO" id="GO:0000156">
    <property type="term" value="F:phosphorelay response regulator activity"/>
    <property type="evidence" value="ECO:0007669"/>
    <property type="project" value="InterPro"/>
</dbReference>
<comment type="similarity">
    <text evidence="4">Belongs to the CheB family.</text>
</comment>
<comment type="catalytic activity">
    <reaction evidence="4">
        <text>L-glutaminyl-[protein] + H2O = L-glutamyl-[protein] + NH4(+)</text>
        <dbReference type="Rhea" id="RHEA:16441"/>
        <dbReference type="Rhea" id="RHEA-COMP:10207"/>
        <dbReference type="Rhea" id="RHEA-COMP:10208"/>
        <dbReference type="ChEBI" id="CHEBI:15377"/>
        <dbReference type="ChEBI" id="CHEBI:28938"/>
        <dbReference type="ChEBI" id="CHEBI:29973"/>
        <dbReference type="ChEBI" id="CHEBI:30011"/>
        <dbReference type="EC" id="3.5.1.44"/>
    </reaction>
</comment>
<dbReference type="EMBL" id="CP017603">
    <property type="protein sequence ID" value="AOY77297.1"/>
    <property type="molecule type" value="Genomic_DNA"/>
</dbReference>
<dbReference type="InterPro" id="IPR001789">
    <property type="entry name" value="Sig_transdc_resp-reg_receiver"/>
</dbReference>
<sequence>MTSIRRKIRTVIVDDSPFMRKIIADVLQNDDAIQVIATAKNGKQAIETIIALKPDVVTMDIEMPVMDGLEALKTIMQKYPVPVIMLSSLTHHGAEATITALELGAVDFIQKPSSLFHMQGENLKIEMIQKIKAAYQIKVEKNHEVLREVGIEKNTAAVESPKINSTKTKNIIAVGTSTGGPRALQSIIPQIPQNFPGSFLIVQHMPAGFTKSLAQRLNSISAVTVKEAEESEEVLPAHVYIAPGNYHLKVKKSNTDKLLIHLSQEQAVLGHRPAADVLFHSLAEMNFKHMNITGVIMTGMGSDGANGLKELKTKKLAYIIAQDEASCVVYGMPKSAVKAGIVDKIVPLKEIIDIIVKRVGVL</sequence>
<dbReference type="CDD" id="cd17541">
    <property type="entry name" value="REC_CheB-like"/>
    <property type="match status" value="1"/>
</dbReference>
<evidence type="ECO:0000256" key="3">
    <source>
        <dbReference type="ARBA" id="ARBA00048267"/>
    </source>
</evidence>
<feature type="active site" evidence="4 5">
    <location>
        <position position="177"/>
    </location>
</feature>
<keyword evidence="4 6" id="KW-0597">Phosphoprotein</keyword>
<dbReference type="PIRSF" id="PIRSF000876">
    <property type="entry name" value="RR_chemtxs_CheB"/>
    <property type="match status" value="1"/>
</dbReference>
<reference evidence="9 11" key="1">
    <citation type="submission" date="2016-10" db="EMBL/GenBank/DDBJ databases">
        <title>Complete Genome Sequence of Acetogen Clostridium formicoaceticum ATCC 27076.</title>
        <authorList>
            <person name="Bao T."/>
            <person name="Cheng C."/>
            <person name="Zhao J."/>
            <person name="Yang S.-T."/>
            <person name="Wang J."/>
            <person name="Wang M."/>
        </authorList>
    </citation>
    <scope>NUCLEOTIDE SEQUENCE [LARGE SCALE GENOMIC DNA]</scope>
    <source>
        <strain evidence="9 11">ATCC 27076</strain>
    </source>
</reference>
<keyword evidence="4 5" id="KW-0145">Chemotaxis</keyword>
<protein>
    <recommendedName>
        <fullName evidence="4">Protein-glutamate methylesterase/protein-glutamine glutaminase</fullName>
        <ecNumber evidence="4">3.1.1.61</ecNumber>
        <ecNumber evidence="4">3.5.1.44</ecNumber>
    </recommendedName>
</protein>
<dbReference type="GO" id="GO:0005737">
    <property type="term" value="C:cytoplasm"/>
    <property type="evidence" value="ECO:0007669"/>
    <property type="project" value="UniProtKB-SubCell"/>
</dbReference>
<evidence type="ECO:0000256" key="4">
    <source>
        <dbReference type="HAMAP-Rule" id="MF_00099"/>
    </source>
</evidence>
<feature type="modified residue" description="4-aspartylphosphate" evidence="4 6">
    <location>
        <position position="60"/>
    </location>
</feature>